<proteinExistence type="predicted"/>
<evidence type="ECO:0000313" key="3">
    <source>
        <dbReference type="Proteomes" id="UP000010146"/>
    </source>
</evidence>
<dbReference type="Proteomes" id="UP000010146">
    <property type="component" value="Unassembled WGS sequence"/>
</dbReference>
<organism evidence="2 3">
    <name type="scientific">Caldanaerobacter subterraneus subsp. pacificus DSM 12653</name>
    <dbReference type="NCBI Taxonomy" id="391606"/>
    <lineage>
        <taxon>Bacteria</taxon>
        <taxon>Bacillati</taxon>
        <taxon>Bacillota</taxon>
        <taxon>Clostridia</taxon>
        <taxon>Thermoanaerobacterales</taxon>
        <taxon>Thermoanaerobacteraceae</taxon>
        <taxon>Caldanaerobacter</taxon>
    </lineage>
</organism>
<evidence type="ECO:0000256" key="1">
    <source>
        <dbReference type="SAM" id="Phobius"/>
    </source>
</evidence>
<evidence type="ECO:0000313" key="2">
    <source>
        <dbReference type="EMBL" id="KKC29407.1"/>
    </source>
</evidence>
<reference evidence="3" key="3">
    <citation type="submission" date="2015-02" db="EMBL/GenBank/DDBJ databases">
        <title>Genome analysis of three genomes within the thermophilic hydrogenogenic bacterial species Caldanaerobacter subterraneus.</title>
        <authorList>
            <person name="Sant'Anna F.H."/>
            <person name="Lebedinsky A."/>
            <person name="Sokolova T."/>
            <person name="Robb F.T."/>
            <person name="Gonzalez J.M."/>
        </authorList>
    </citation>
    <scope>NUCLEOTIDE SEQUENCE [LARGE SCALE GENOMIC DNA]</scope>
    <source>
        <strain evidence="3">DSM 12653</strain>
    </source>
</reference>
<reference evidence="2 3" key="1">
    <citation type="submission" date="2008-07" db="EMBL/GenBank/DDBJ databases">
        <authorList>
            <person name="Gonzalez J."/>
            <person name="Sokolova T."/>
            <person name="Ferriera S."/>
            <person name="Johnson J."/>
            <person name="Kravitz S."/>
            <person name="Beeson K."/>
            <person name="Sutton G."/>
            <person name="Rogers Y.-H."/>
            <person name="Friedman R."/>
            <person name="Frazier M."/>
            <person name="Venter J.C."/>
        </authorList>
    </citation>
    <scope>NUCLEOTIDE SEQUENCE [LARGE SCALE GENOMIC DNA]</scope>
    <source>
        <strain evidence="2 3">DSM 12653</strain>
    </source>
</reference>
<gene>
    <name evidence="2" type="ORF">CDSM653_01532</name>
</gene>
<accession>A0A0F5PL60</accession>
<dbReference type="EMBL" id="ABXP02000082">
    <property type="protein sequence ID" value="KKC29407.1"/>
    <property type="molecule type" value="Genomic_DNA"/>
</dbReference>
<keyword evidence="1" id="KW-0812">Transmembrane</keyword>
<keyword evidence="1" id="KW-0472">Membrane</keyword>
<feature type="transmembrane region" description="Helical" evidence="1">
    <location>
        <begin position="37"/>
        <end position="60"/>
    </location>
</feature>
<comment type="caution">
    <text evidence="2">The sequence shown here is derived from an EMBL/GenBank/DDBJ whole genome shotgun (WGS) entry which is preliminary data.</text>
</comment>
<protein>
    <submittedName>
        <fullName evidence="2">Uncharacterized protein</fullName>
    </submittedName>
</protein>
<name>A0A0F5PL60_9THEO</name>
<reference evidence="2 3" key="2">
    <citation type="journal article" date="2015" name="BMC Genomics">
        <title>Analysis of three genomes within the thermophilic bacterial species Caldanaerobacter subterraneus with a focus on carbon monoxide dehydrogenase evolution and hydrolase diversity.</title>
        <authorList>
            <person name="Sant'Anna F.H."/>
            <person name="Lebedinsky A.V."/>
            <person name="Sokolova T.G."/>
            <person name="Robb F.T."/>
            <person name="Gonzalez J.M."/>
        </authorList>
    </citation>
    <scope>NUCLEOTIDE SEQUENCE [LARGE SCALE GENOMIC DNA]</scope>
    <source>
        <strain evidence="2 3">DSM 12653</strain>
    </source>
</reference>
<keyword evidence="1" id="KW-1133">Transmembrane helix</keyword>
<dbReference type="AlphaFoldDB" id="A0A0F5PL60"/>
<feature type="transmembrane region" description="Helical" evidence="1">
    <location>
        <begin position="72"/>
        <end position="89"/>
    </location>
</feature>
<sequence length="107" mass="11169">MLSVVGFLTGAGVGAVGAVGAGVVYPGVGVAFEGAGAGLVGVGVYLAGAGFFVAVLHPAIDVRIITPISKTVIIFFIFFNAIHLLKIYFCTFIKKYYAKLWKSIKNI</sequence>